<dbReference type="Pfam" id="PF01336">
    <property type="entry name" value="tRNA_anti-codon"/>
    <property type="match status" value="1"/>
</dbReference>
<evidence type="ECO:0000256" key="8">
    <source>
        <dbReference type="SAM" id="Coils"/>
    </source>
</evidence>
<dbReference type="AlphaFoldDB" id="A0AA35S408"/>
<keyword evidence="8" id="KW-0175">Coiled coil</keyword>
<comment type="subcellular location">
    <subcellularLocation>
        <location evidence="1">Cytoplasm</location>
    </subcellularLocation>
</comment>
<keyword evidence="7" id="KW-0030">Aminoacyl-tRNA synthetase</keyword>
<evidence type="ECO:0000313" key="14">
    <source>
        <dbReference type="Proteomes" id="UP001174909"/>
    </source>
</evidence>
<feature type="coiled-coil region" evidence="8">
    <location>
        <begin position="96"/>
        <end position="123"/>
    </location>
</feature>
<dbReference type="Pfam" id="PF00152">
    <property type="entry name" value="tRNA-synt_2"/>
    <property type="match status" value="1"/>
</dbReference>
<dbReference type="EMBL" id="CASHTH010001963">
    <property type="protein sequence ID" value="CAI8022549.1"/>
    <property type="molecule type" value="Genomic_DNA"/>
</dbReference>
<evidence type="ECO:0000256" key="3">
    <source>
        <dbReference type="ARBA" id="ARBA00022598"/>
    </source>
</evidence>
<keyword evidence="6" id="KW-0648">Protein biosynthesis</keyword>
<evidence type="ECO:0000256" key="4">
    <source>
        <dbReference type="ARBA" id="ARBA00022741"/>
    </source>
</evidence>
<accession>A0AA35S408</accession>
<keyword evidence="14" id="KW-1185">Reference proteome</keyword>
<evidence type="ECO:0000313" key="13">
    <source>
        <dbReference type="EMBL" id="CAI8022549.1"/>
    </source>
</evidence>
<comment type="caution">
    <text evidence="13">The sequence shown here is derived from an EMBL/GenBank/DDBJ whole genome shotgun (WGS) entry which is preliminary data.</text>
</comment>
<dbReference type="Proteomes" id="UP001174909">
    <property type="component" value="Unassembled WGS sequence"/>
</dbReference>
<evidence type="ECO:0000259" key="11">
    <source>
        <dbReference type="Pfam" id="PF01336"/>
    </source>
</evidence>
<dbReference type="GO" id="GO:0003676">
    <property type="term" value="F:nucleic acid binding"/>
    <property type="evidence" value="ECO:0007669"/>
    <property type="project" value="InterPro"/>
</dbReference>
<sequence length="351" mass="39988">MAESATPLYTSEKGSDETGAGTEDQPFLTLLRVSVRGYYSPESKSVSLQAMREAGKEPFPKFYTDSKQEGERWEEVSQSQVKKMKKVWVREGYKQDKAEQRLKDDAEKRQKNLEEAKQIVLTQDSSLPAPKRIKIRDTVDHRDQRVRISGWVHNIRQQSKSLFFIVLRDGTGFLQCLFHDKLCQTYEALTLAPESTITVYGVLKTLPEGKTAPGGHELVADYWEMVGAAPAGGVENVVTEHSHIDQQLDNRHLMLRGETLSKIFRARSIITQCFRDHYFSRGYVEVTPPTLVKTQLYLETVIPALGDVFCITSSYRAEVSRTRRHVAELVTARPTYIPSRLNAAIFYIFCM</sequence>
<dbReference type="InterPro" id="IPR048952">
    <property type="entry name" value="AsnRS_N"/>
</dbReference>
<evidence type="ECO:0000256" key="9">
    <source>
        <dbReference type="SAM" id="MobiDB-lite"/>
    </source>
</evidence>
<evidence type="ECO:0000256" key="1">
    <source>
        <dbReference type="ARBA" id="ARBA00004496"/>
    </source>
</evidence>
<feature type="domain" description="OB" evidence="11">
    <location>
        <begin position="146"/>
        <end position="225"/>
    </location>
</feature>
<keyword evidence="3 13" id="KW-0436">Ligase</keyword>
<evidence type="ECO:0000256" key="7">
    <source>
        <dbReference type="ARBA" id="ARBA00023146"/>
    </source>
</evidence>
<evidence type="ECO:0000259" key="10">
    <source>
        <dbReference type="Pfam" id="PF00152"/>
    </source>
</evidence>
<keyword evidence="2" id="KW-0963">Cytoplasm</keyword>
<dbReference type="PANTHER" id="PTHR22594">
    <property type="entry name" value="ASPARTYL/LYSYL-TRNA SYNTHETASE"/>
    <property type="match status" value="1"/>
</dbReference>
<gene>
    <name evidence="13" type="ORF">GBAR_LOCUS13228</name>
</gene>
<dbReference type="GO" id="GO:0006421">
    <property type="term" value="P:asparaginyl-tRNA aminoacylation"/>
    <property type="evidence" value="ECO:0007669"/>
    <property type="project" value="TreeGrafter"/>
</dbReference>
<keyword evidence="4" id="KW-0547">Nucleotide-binding</keyword>
<dbReference type="InterPro" id="IPR012340">
    <property type="entry name" value="NA-bd_OB-fold"/>
</dbReference>
<dbReference type="Pfam" id="PF20917">
    <property type="entry name" value="AsnRS_N"/>
    <property type="match status" value="1"/>
</dbReference>
<dbReference type="SUPFAM" id="SSF55681">
    <property type="entry name" value="Class II aaRS and biotin synthetases"/>
    <property type="match status" value="1"/>
</dbReference>
<dbReference type="InterPro" id="IPR004364">
    <property type="entry name" value="Aa-tRNA-synt_II"/>
</dbReference>
<dbReference type="FunFam" id="2.40.50.140:FF:000151">
    <property type="entry name" value="Asparagine--tRNA ligase, cytoplasmic"/>
    <property type="match status" value="1"/>
</dbReference>
<dbReference type="GO" id="GO:0004816">
    <property type="term" value="F:asparagine-tRNA ligase activity"/>
    <property type="evidence" value="ECO:0007669"/>
    <property type="project" value="TreeGrafter"/>
</dbReference>
<proteinExistence type="predicted"/>
<dbReference type="GO" id="GO:0005737">
    <property type="term" value="C:cytoplasm"/>
    <property type="evidence" value="ECO:0007669"/>
    <property type="project" value="UniProtKB-SubCell"/>
</dbReference>
<evidence type="ECO:0000256" key="5">
    <source>
        <dbReference type="ARBA" id="ARBA00022840"/>
    </source>
</evidence>
<dbReference type="InterPro" id="IPR004365">
    <property type="entry name" value="NA-bd_OB_tRNA"/>
</dbReference>
<dbReference type="CDD" id="cd04323">
    <property type="entry name" value="AsnRS_cyto_like_N"/>
    <property type="match status" value="1"/>
</dbReference>
<evidence type="ECO:0000259" key="12">
    <source>
        <dbReference type="Pfam" id="PF20917"/>
    </source>
</evidence>
<feature type="domain" description="Asparagine--tRNA ligase N-terminal" evidence="12">
    <location>
        <begin position="48"/>
        <end position="128"/>
    </location>
</feature>
<reference evidence="13" key="1">
    <citation type="submission" date="2023-03" db="EMBL/GenBank/DDBJ databases">
        <authorList>
            <person name="Steffen K."/>
            <person name="Cardenas P."/>
        </authorList>
    </citation>
    <scope>NUCLEOTIDE SEQUENCE</scope>
</reference>
<evidence type="ECO:0000256" key="6">
    <source>
        <dbReference type="ARBA" id="ARBA00022917"/>
    </source>
</evidence>
<dbReference type="Gene3D" id="3.30.1910.20">
    <property type="entry name" value="asparaginyl-tRNA synthetase, N-terminal domain"/>
    <property type="match status" value="2"/>
</dbReference>
<dbReference type="Gene3D" id="3.30.930.10">
    <property type="entry name" value="Bira Bifunctional Protein, Domain 2"/>
    <property type="match status" value="1"/>
</dbReference>
<dbReference type="GO" id="GO:0005524">
    <property type="term" value="F:ATP binding"/>
    <property type="evidence" value="ECO:0007669"/>
    <property type="project" value="UniProtKB-KW"/>
</dbReference>
<dbReference type="SUPFAM" id="SSF50249">
    <property type="entry name" value="Nucleic acid-binding proteins"/>
    <property type="match status" value="1"/>
</dbReference>
<dbReference type="InterPro" id="IPR045864">
    <property type="entry name" value="aa-tRNA-synth_II/BPL/LPL"/>
</dbReference>
<organism evidence="13 14">
    <name type="scientific">Geodia barretti</name>
    <name type="common">Barrett's horny sponge</name>
    <dbReference type="NCBI Taxonomy" id="519541"/>
    <lineage>
        <taxon>Eukaryota</taxon>
        <taxon>Metazoa</taxon>
        <taxon>Porifera</taxon>
        <taxon>Demospongiae</taxon>
        <taxon>Heteroscleromorpha</taxon>
        <taxon>Tetractinellida</taxon>
        <taxon>Astrophorina</taxon>
        <taxon>Geodiidae</taxon>
        <taxon>Geodia</taxon>
    </lineage>
</organism>
<keyword evidence="5" id="KW-0067">ATP-binding</keyword>
<evidence type="ECO:0000256" key="2">
    <source>
        <dbReference type="ARBA" id="ARBA00022490"/>
    </source>
</evidence>
<dbReference type="PANTHER" id="PTHR22594:SF16">
    <property type="entry name" value="ASPARAGINE--TRNA LIGASE, CYTOPLASMIC"/>
    <property type="match status" value="1"/>
</dbReference>
<name>A0AA35S408_GEOBA</name>
<dbReference type="Gene3D" id="2.40.50.140">
    <property type="entry name" value="Nucleic acid-binding proteins"/>
    <property type="match status" value="1"/>
</dbReference>
<feature type="domain" description="Aminoacyl-tRNA synthetase class II (D/K/N)" evidence="10">
    <location>
        <begin position="245"/>
        <end position="294"/>
    </location>
</feature>
<protein>
    <submittedName>
        <fullName evidence="13">Asparagine--tRNA ligase, cytoplasmic</fullName>
    </submittedName>
</protein>
<feature type="region of interest" description="Disordered" evidence="9">
    <location>
        <begin position="1"/>
        <end position="26"/>
    </location>
</feature>